<dbReference type="AlphaFoldDB" id="A0A540LTC2"/>
<keyword evidence="2" id="KW-1185">Reference proteome</keyword>
<dbReference type="Proteomes" id="UP000315295">
    <property type="component" value="Unassembled WGS sequence"/>
</dbReference>
<protein>
    <submittedName>
        <fullName evidence="1">Uncharacterized protein</fullName>
    </submittedName>
</protein>
<dbReference type="EMBL" id="VIEB01000472">
    <property type="protein sequence ID" value="TQD89656.1"/>
    <property type="molecule type" value="Genomic_DNA"/>
</dbReference>
<sequence length="89" mass="10541">MFKLCSQTPCLSNYLGIQTPHNPFSLPLCSMPHRPCLFLCHHRFVSVQRRHTIHEEQRPPPFHEFLWTYFDGGERLKDEAEAGPTEEYR</sequence>
<evidence type="ECO:0000313" key="1">
    <source>
        <dbReference type="EMBL" id="TQD89656.1"/>
    </source>
</evidence>
<evidence type="ECO:0000313" key="2">
    <source>
        <dbReference type="Proteomes" id="UP000315295"/>
    </source>
</evidence>
<organism evidence="1 2">
    <name type="scientific">Malus baccata</name>
    <name type="common">Siberian crab apple</name>
    <name type="synonym">Pyrus baccata</name>
    <dbReference type="NCBI Taxonomy" id="106549"/>
    <lineage>
        <taxon>Eukaryota</taxon>
        <taxon>Viridiplantae</taxon>
        <taxon>Streptophyta</taxon>
        <taxon>Embryophyta</taxon>
        <taxon>Tracheophyta</taxon>
        <taxon>Spermatophyta</taxon>
        <taxon>Magnoliopsida</taxon>
        <taxon>eudicotyledons</taxon>
        <taxon>Gunneridae</taxon>
        <taxon>Pentapetalae</taxon>
        <taxon>rosids</taxon>
        <taxon>fabids</taxon>
        <taxon>Rosales</taxon>
        <taxon>Rosaceae</taxon>
        <taxon>Amygdaloideae</taxon>
        <taxon>Maleae</taxon>
        <taxon>Malus</taxon>
    </lineage>
</organism>
<accession>A0A540LTC2</accession>
<gene>
    <name evidence="1" type="ORF">C1H46_024791</name>
</gene>
<comment type="caution">
    <text evidence="1">The sequence shown here is derived from an EMBL/GenBank/DDBJ whole genome shotgun (WGS) entry which is preliminary data.</text>
</comment>
<reference evidence="1 2" key="1">
    <citation type="journal article" date="2019" name="G3 (Bethesda)">
        <title>Sequencing of a Wild Apple (Malus baccata) Genome Unravels the Differences Between Cultivated and Wild Apple Species Regarding Disease Resistance and Cold Tolerance.</title>
        <authorList>
            <person name="Chen X."/>
        </authorList>
    </citation>
    <scope>NUCLEOTIDE SEQUENCE [LARGE SCALE GENOMIC DNA]</scope>
    <source>
        <strain evidence="2">cv. Shandingzi</strain>
        <tissue evidence="1">Leaves</tissue>
    </source>
</reference>
<proteinExistence type="predicted"/>
<name>A0A540LTC2_MALBA</name>